<dbReference type="SUPFAM" id="SSF56059">
    <property type="entry name" value="Glutathione synthetase ATP-binding domain-like"/>
    <property type="match status" value="1"/>
</dbReference>
<feature type="domain" description="PEP-utilising enzyme mobile" evidence="14">
    <location>
        <begin position="394"/>
        <end position="475"/>
    </location>
</feature>
<accession>A0A2T7UWE6</accession>
<dbReference type="EMBL" id="QDDR01000001">
    <property type="protein sequence ID" value="PVE48888.1"/>
    <property type="molecule type" value="Genomic_DNA"/>
</dbReference>
<feature type="binding site" evidence="12">
    <location>
        <position position="739"/>
    </location>
    <ligand>
        <name>substrate</name>
    </ligand>
</feature>
<dbReference type="GO" id="GO:0016301">
    <property type="term" value="F:kinase activity"/>
    <property type="evidence" value="ECO:0007669"/>
    <property type="project" value="UniProtKB-KW"/>
</dbReference>
<keyword evidence="7 13" id="KW-0479">Metal-binding</keyword>
<evidence type="ECO:0000256" key="8">
    <source>
        <dbReference type="ARBA" id="ARBA00022777"/>
    </source>
</evidence>
<comment type="cofactor">
    <cofactor evidence="1 13">
        <name>Mg(2+)</name>
        <dbReference type="ChEBI" id="CHEBI:18420"/>
    </cofactor>
</comment>
<evidence type="ECO:0000259" key="15">
    <source>
        <dbReference type="Pfam" id="PF02896"/>
    </source>
</evidence>
<dbReference type="GO" id="GO:0005524">
    <property type="term" value="F:ATP binding"/>
    <property type="evidence" value="ECO:0007669"/>
    <property type="project" value="InterPro"/>
</dbReference>
<comment type="caution">
    <text evidence="16">The sequence shown here is derived from an EMBL/GenBank/DDBJ whole genome shotgun (WGS) entry which is preliminary data.</text>
</comment>
<feature type="binding site" evidence="13">
    <location>
        <position position="740"/>
    </location>
    <ligand>
        <name>Mg(2+)</name>
        <dbReference type="ChEBI" id="CHEBI:18420"/>
    </ligand>
</feature>
<evidence type="ECO:0000256" key="11">
    <source>
        <dbReference type="PIRSR" id="PIRSR000853-1"/>
    </source>
</evidence>
<evidence type="ECO:0000256" key="4">
    <source>
        <dbReference type="ARBA" id="ARBA00011994"/>
    </source>
</evidence>
<evidence type="ECO:0000259" key="14">
    <source>
        <dbReference type="Pfam" id="PF00391"/>
    </source>
</evidence>
<evidence type="ECO:0000256" key="13">
    <source>
        <dbReference type="PIRSR" id="PIRSR000853-3"/>
    </source>
</evidence>
<dbReference type="Gene3D" id="1.10.189.10">
    <property type="entry name" value="Pyruvate Phosphate Dikinase, domain 2"/>
    <property type="match status" value="1"/>
</dbReference>
<dbReference type="InterPro" id="IPR008279">
    <property type="entry name" value="PEP-util_enz_mobile_dom"/>
</dbReference>
<feature type="binding site" evidence="13">
    <location>
        <position position="716"/>
    </location>
    <ligand>
        <name>Mg(2+)</name>
        <dbReference type="ChEBI" id="CHEBI:18420"/>
    </ligand>
</feature>
<dbReference type="GO" id="GO:0046872">
    <property type="term" value="F:metal ion binding"/>
    <property type="evidence" value="ECO:0007669"/>
    <property type="project" value="UniProtKB-KW"/>
</dbReference>
<dbReference type="Gene3D" id="3.50.30.10">
    <property type="entry name" value="Phosphohistidine domain"/>
    <property type="match status" value="1"/>
</dbReference>
<dbReference type="InterPro" id="IPR036637">
    <property type="entry name" value="Phosphohistidine_dom_sf"/>
</dbReference>
<evidence type="ECO:0000256" key="2">
    <source>
        <dbReference type="ARBA" id="ARBA00003144"/>
    </source>
</evidence>
<dbReference type="OrthoDB" id="9765468at2"/>
<evidence type="ECO:0000256" key="6">
    <source>
        <dbReference type="ARBA" id="ARBA00022679"/>
    </source>
</evidence>
<evidence type="ECO:0000256" key="3">
    <source>
        <dbReference type="ARBA" id="ARBA00007837"/>
    </source>
</evidence>
<dbReference type="InterPro" id="IPR010121">
    <property type="entry name" value="Pyruvate_phosphate_dikinase"/>
</dbReference>
<feature type="binding site" evidence="12">
    <location>
        <position position="740"/>
    </location>
    <ligand>
        <name>substrate</name>
    </ligand>
</feature>
<feature type="active site" description="Proton donor" evidence="11">
    <location>
        <position position="802"/>
    </location>
</feature>
<dbReference type="Pfam" id="PF02896">
    <property type="entry name" value="PEP-utilizers_C"/>
    <property type="match status" value="1"/>
</dbReference>
<dbReference type="PANTHER" id="PTHR22931">
    <property type="entry name" value="PHOSPHOENOLPYRUVATE DIKINASE-RELATED"/>
    <property type="match status" value="1"/>
</dbReference>
<comment type="similarity">
    <text evidence="3">Belongs to the PEP-utilizing enzyme family.</text>
</comment>
<feature type="binding site" evidence="12">
    <location>
        <position position="716"/>
    </location>
    <ligand>
        <name>substrate</name>
    </ligand>
</feature>
<dbReference type="Gene3D" id="3.30.1490.20">
    <property type="entry name" value="ATP-grasp fold, A domain"/>
    <property type="match status" value="2"/>
</dbReference>
<evidence type="ECO:0000256" key="5">
    <source>
        <dbReference type="ARBA" id="ARBA00020138"/>
    </source>
</evidence>
<dbReference type="PANTHER" id="PTHR22931:SF9">
    <property type="entry name" value="PYRUVATE, PHOSPHATE DIKINASE 1, CHLOROPLASTIC"/>
    <property type="match status" value="1"/>
</dbReference>
<gene>
    <name evidence="16" type="ORF">DDE23_00335</name>
</gene>
<dbReference type="InterPro" id="IPR013815">
    <property type="entry name" value="ATP_grasp_subdomain_1"/>
</dbReference>
<keyword evidence="8 16" id="KW-0418">Kinase</keyword>
<comment type="function">
    <text evidence="2">Catalyzes the reversible phosphorylation of pyruvate and phosphate.</text>
</comment>
<dbReference type="RefSeq" id="WP_107754556.1">
    <property type="nucleotide sequence ID" value="NZ_QBKF01000014.1"/>
</dbReference>
<dbReference type="Gene3D" id="1.20.80.30">
    <property type="match status" value="2"/>
</dbReference>
<dbReference type="GO" id="GO:0050242">
    <property type="term" value="F:pyruvate, phosphate dikinase activity"/>
    <property type="evidence" value="ECO:0007669"/>
    <property type="project" value="UniProtKB-EC"/>
</dbReference>
<evidence type="ECO:0000313" key="17">
    <source>
        <dbReference type="Proteomes" id="UP000244810"/>
    </source>
</evidence>
<dbReference type="InterPro" id="IPR040442">
    <property type="entry name" value="Pyrv_kinase-like_dom_sf"/>
</dbReference>
<reference evidence="16 17" key="1">
    <citation type="journal article" date="2011" name="Syst. Appl. Microbiol.">
        <title>Defluviimonas denitrificans gen. nov., sp. nov., and Pararhodobacter aggregans gen. nov., sp. nov., non-phototrophic Rhodobacteraceae from the biofilter of a marine aquaculture.</title>
        <authorList>
            <person name="Foesel B.U."/>
            <person name="Drake H.L."/>
            <person name="Schramm A."/>
        </authorList>
    </citation>
    <scope>NUCLEOTIDE SEQUENCE [LARGE SCALE GENOMIC DNA]</scope>
    <source>
        <strain evidence="16 17">D1-19</strain>
    </source>
</reference>
<dbReference type="InterPro" id="IPR023151">
    <property type="entry name" value="PEP_util_CS"/>
</dbReference>
<organism evidence="16 17">
    <name type="scientific">Pararhodobacter aggregans</name>
    <dbReference type="NCBI Taxonomy" id="404875"/>
    <lineage>
        <taxon>Bacteria</taxon>
        <taxon>Pseudomonadati</taxon>
        <taxon>Pseudomonadota</taxon>
        <taxon>Alphaproteobacteria</taxon>
        <taxon>Rhodobacterales</taxon>
        <taxon>Paracoccaceae</taxon>
        <taxon>Pararhodobacter</taxon>
    </lineage>
</organism>
<dbReference type="InterPro" id="IPR015813">
    <property type="entry name" value="Pyrv/PenolPyrv_kinase-like_dom"/>
</dbReference>
<sequence length="855" mass="92798">MANKNLSLLDYSEITGSAPIALRTHGWRAKCLQRLVRLDLPVPKTVALSFNAVRAIAAGQLPDLGGLVGRFASDQLLSVRPSAENSDWGGPSAVLNIGMNDERHAAISQTHGEAVATALYLGFVQAYAVHVARLDPDLFPLGEPCLPALQAALYDFEKEMEEPFPQDPKRQLAEVLRSMARAWEGTSARLLRQAKGAPEEAGLGLVVQAMAGGFGTSESGAGVIQMIEPVTGAPQVTGRYALGGQDRGAVSNNPQAIYLTRDPRGPSLEDQDPEAFAQLVRHVEVCRLKLREEMQIEFTIVNGQVAVLDALKVQRSSRAAVRVAVALAEDGIITRKEALTRVTPRALSELLHRQVDPRGPREVLARGIPASPGASTGRLVFTSTAAQASASRGEPCILVRRETSPEDIRGMHAAVGVLTERGGMTSHAAVIGRGLGVPCIVGATGIRIDAKNRQLHTGRHVLDEGELITIDGTVGEVLRGAPNMLEPATDRWFNTLLDWADEIRDIGVRANADTPSDARSARNFKAEGIGLCRTEHMFFEDDRLTVMREMIFADTGQDRAAALARLLPMQRSDFKELFSIMQGLPVCIRLFDPPLHEFLPHTREGMKQLADALDKPLSEITRRAEELAEFNPMLGLRGVRLGVTLPEIYEMQARAIFEATIETAKRGEKVVPEIMIPLVSAMREVELVKARIDAVAAAVRVAKGSAFEYRLGVMVETPRAALRAGEIAQHADFMSFGTNDLTQMTYGLSRDDAGRFMSYYIQAGVFPEDPFHVLDTDGVGELLLIAAERGRRARKSLTLSICGEHGGSPESIAFCRAAGFDYVSCSPYRVPVARLAAAQLTLKAEDAAEEMPDLR</sequence>
<dbReference type="Pfam" id="PF00391">
    <property type="entry name" value="PEP-utilizers"/>
    <property type="match status" value="1"/>
</dbReference>
<feature type="domain" description="PEP-utilising enzyme C-terminal" evidence="15">
    <location>
        <begin position="493"/>
        <end position="840"/>
    </location>
</feature>
<dbReference type="Proteomes" id="UP000244810">
    <property type="component" value="Unassembled WGS sequence"/>
</dbReference>
<keyword evidence="6" id="KW-0808">Transferase</keyword>
<dbReference type="InterPro" id="IPR000121">
    <property type="entry name" value="PEP_util_C"/>
</dbReference>
<dbReference type="SUPFAM" id="SSF52009">
    <property type="entry name" value="Phosphohistidine domain"/>
    <property type="match status" value="1"/>
</dbReference>
<feature type="binding site" evidence="12">
    <location>
        <position position="589"/>
    </location>
    <ligand>
        <name>substrate</name>
    </ligand>
</feature>
<feature type="active site" description="Tele-phosphohistidine intermediate" evidence="11">
    <location>
        <position position="427"/>
    </location>
</feature>
<keyword evidence="17" id="KW-1185">Reference proteome</keyword>
<dbReference type="EC" id="2.7.9.1" evidence="4"/>
<evidence type="ECO:0000256" key="12">
    <source>
        <dbReference type="PIRSR" id="PIRSR000853-2"/>
    </source>
</evidence>
<dbReference type="AlphaFoldDB" id="A0A2T7UWE6"/>
<dbReference type="Gene3D" id="3.30.470.20">
    <property type="entry name" value="ATP-grasp fold, B domain"/>
    <property type="match status" value="1"/>
</dbReference>
<protein>
    <recommendedName>
        <fullName evidence="5">Pyruvate, phosphate dikinase</fullName>
        <ecNumber evidence="4">2.7.9.1</ecNumber>
    </recommendedName>
    <alternativeName>
        <fullName evidence="10">Pyruvate, orthophosphate dikinase</fullName>
    </alternativeName>
</protein>
<evidence type="ECO:0000256" key="9">
    <source>
        <dbReference type="ARBA" id="ARBA00022842"/>
    </source>
</evidence>
<name>A0A2T7UWE6_9RHOB</name>
<keyword evidence="9 13" id="KW-0460">Magnesium</keyword>
<evidence type="ECO:0000313" key="16">
    <source>
        <dbReference type="EMBL" id="PVE48888.1"/>
    </source>
</evidence>
<evidence type="ECO:0000256" key="1">
    <source>
        <dbReference type="ARBA" id="ARBA00001946"/>
    </source>
</evidence>
<evidence type="ECO:0000256" key="10">
    <source>
        <dbReference type="ARBA" id="ARBA00032883"/>
    </source>
</evidence>
<dbReference type="PROSITE" id="PS00742">
    <property type="entry name" value="PEP_ENZYMES_2"/>
    <property type="match status" value="1"/>
</dbReference>
<dbReference type="Gene3D" id="3.20.20.60">
    <property type="entry name" value="Phosphoenolpyruvate-binding domains"/>
    <property type="match status" value="1"/>
</dbReference>
<dbReference type="SUPFAM" id="SSF51621">
    <property type="entry name" value="Phosphoenolpyruvate/pyruvate domain"/>
    <property type="match status" value="1"/>
</dbReference>
<keyword evidence="16" id="KW-0670">Pyruvate</keyword>
<dbReference type="PIRSF" id="PIRSF000853">
    <property type="entry name" value="PPDK"/>
    <property type="match status" value="1"/>
</dbReference>
<proteinExistence type="inferred from homology"/>
<feature type="binding site" evidence="12">
    <location>
        <position position="737"/>
    </location>
    <ligand>
        <name>substrate</name>
    </ligand>
</feature>
<evidence type="ECO:0000256" key="7">
    <source>
        <dbReference type="ARBA" id="ARBA00022723"/>
    </source>
</evidence>
<feature type="binding site" evidence="12">
    <location>
        <position position="738"/>
    </location>
    <ligand>
        <name>substrate</name>
    </ligand>
</feature>
<feature type="binding site" evidence="12">
    <location>
        <position position="533"/>
    </location>
    <ligand>
        <name>substrate</name>
    </ligand>
</feature>